<evidence type="ECO:0000256" key="2">
    <source>
        <dbReference type="ARBA" id="ARBA00023002"/>
    </source>
</evidence>
<sequence length="494" mass="52836">MHESDYKELRYPGLFIDGSWRAASGTVTHPVINPFTEEQWASSANATPAEVDRAVGSAQAALHGDWADFNLEDRIALVRRIQDEIRARREELADLHTRSMGSPYSASLGLSGAVELIDAYVQSVGDVVFDYLRQDSFGSAFISRRPIGVVAGITPWNAALREVKKAIPALLSGCTVVLKPSPETPFGAALFTQICTSAGAPPGVVNMVHGGADTGESMVIHPDVRKVAFTGSSASGARIASVAAPEMKRLQLELGGKSAAIVLDDVDIDELIPLLAFGAWSNAGQVCTSNSRVLVSRARYDDVVEAFIEASKKQVLGDPMDPDTTMGPLASRRHYERVLGYIEQGRASGAKVAVGGGRPQGLTRGYFVEPTVFTEVDNSMAIAREEIFGPVTCFIPYESESQAIEIANDSDFGLHGGVFGRDEQHAMSIAKKLDTGTVGVNRFSATATSPFGGIKKSGIGREHGPEGFESFLEYKSYNIPTNLTADLAEGYPFA</sequence>
<dbReference type="AlphaFoldDB" id="A0A9X1PRS1"/>
<dbReference type="FunFam" id="3.40.605.10:FF:000007">
    <property type="entry name" value="NAD/NADP-dependent betaine aldehyde dehydrogenase"/>
    <property type="match status" value="1"/>
</dbReference>
<name>A0A9X1PRS1_STRM4</name>
<evidence type="ECO:0000313" key="6">
    <source>
        <dbReference type="EMBL" id="MCF1592320.1"/>
    </source>
</evidence>
<dbReference type="FunFam" id="3.40.309.10:FF:000012">
    <property type="entry name" value="Betaine aldehyde dehydrogenase"/>
    <property type="match status" value="1"/>
</dbReference>
<dbReference type="CDD" id="cd07139">
    <property type="entry name" value="ALDH_AldA-Rv0768"/>
    <property type="match status" value="1"/>
</dbReference>
<dbReference type="InterPro" id="IPR016163">
    <property type="entry name" value="Ald_DH_C"/>
</dbReference>
<dbReference type="Gene3D" id="3.40.309.10">
    <property type="entry name" value="Aldehyde Dehydrogenase, Chain A, domain 2"/>
    <property type="match status" value="1"/>
</dbReference>
<dbReference type="Pfam" id="PF00171">
    <property type="entry name" value="Aldedh"/>
    <property type="match status" value="1"/>
</dbReference>
<keyword evidence="2 4" id="KW-0560">Oxidoreductase</keyword>
<evidence type="ECO:0000256" key="3">
    <source>
        <dbReference type="PROSITE-ProRule" id="PRU10007"/>
    </source>
</evidence>
<dbReference type="PANTHER" id="PTHR42804">
    <property type="entry name" value="ALDEHYDE DEHYDROGENASE"/>
    <property type="match status" value="1"/>
</dbReference>
<evidence type="ECO:0000256" key="1">
    <source>
        <dbReference type="ARBA" id="ARBA00009986"/>
    </source>
</evidence>
<keyword evidence="7" id="KW-1185">Reference proteome</keyword>
<dbReference type="Gene3D" id="3.40.605.10">
    <property type="entry name" value="Aldehyde Dehydrogenase, Chain A, domain 1"/>
    <property type="match status" value="1"/>
</dbReference>
<dbReference type="GO" id="GO:0016620">
    <property type="term" value="F:oxidoreductase activity, acting on the aldehyde or oxo group of donors, NAD or NADP as acceptor"/>
    <property type="evidence" value="ECO:0007669"/>
    <property type="project" value="InterPro"/>
</dbReference>
<dbReference type="PANTHER" id="PTHR42804:SF1">
    <property type="entry name" value="ALDEHYDE DEHYDROGENASE-RELATED"/>
    <property type="match status" value="1"/>
</dbReference>
<comment type="similarity">
    <text evidence="1 4">Belongs to the aldehyde dehydrogenase family.</text>
</comment>
<feature type="domain" description="Aldehyde dehydrogenase" evidence="5">
    <location>
        <begin position="20"/>
        <end position="476"/>
    </location>
</feature>
<dbReference type="PROSITE" id="PS00687">
    <property type="entry name" value="ALDEHYDE_DEHYDR_GLU"/>
    <property type="match status" value="1"/>
</dbReference>
<organism evidence="6 7">
    <name type="scientific">Streptomyces muensis</name>
    <dbReference type="NCBI Taxonomy" id="1077944"/>
    <lineage>
        <taxon>Bacteria</taxon>
        <taxon>Bacillati</taxon>
        <taxon>Actinomycetota</taxon>
        <taxon>Actinomycetes</taxon>
        <taxon>Kitasatosporales</taxon>
        <taxon>Streptomycetaceae</taxon>
        <taxon>Streptomyces</taxon>
    </lineage>
</organism>
<accession>A0A9X1PRS1</accession>
<dbReference type="Proteomes" id="UP001139384">
    <property type="component" value="Unassembled WGS sequence"/>
</dbReference>
<comment type="caution">
    <text evidence="6">The sequence shown here is derived from an EMBL/GenBank/DDBJ whole genome shotgun (WGS) entry which is preliminary data.</text>
</comment>
<reference evidence="6" key="1">
    <citation type="submission" date="2022-01" db="EMBL/GenBank/DDBJ databases">
        <title>Draft Genome Sequences of Seven Type Strains of the Genus Streptomyces.</title>
        <authorList>
            <person name="Aziz S."/>
            <person name="Coretto E."/>
            <person name="Chronakova A."/>
            <person name="Sproer C."/>
            <person name="Huber K."/>
            <person name="Nouioui I."/>
            <person name="Gross H."/>
        </authorList>
    </citation>
    <scope>NUCLEOTIDE SEQUENCE</scope>
    <source>
        <strain evidence="6">DSM 103493</strain>
    </source>
</reference>
<dbReference type="InterPro" id="IPR016162">
    <property type="entry name" value="Ald_DH_N"/>
</dbReference>
<protein>
    <submittedName>
        <fullName evidence="6">Aldehyde dehydrogenase</fullName>
    </submittedName>
</protein>
<gene>
    <name evidence="6" type="ORF">L0P92_01865</name>
</gene>
<dbReference type="RefSeq" id="WP_234760613.1">
    <property type="nucleotide sequence ID" value="NZ_JAKEIP010000004.1"/>
</dbReference>
<dbReference type="InterPro" id="IPR016161">
    <property type="entry name" value="Ald_DH/histidinol_DH"/>
</dbReference>
<dbReference type="EMBL" id="JAKEIP010000004">
    <property type="protein sequence ID" value="MCF1592320.1"/>
    <property type="molecule type" value="Genomic_DNA"/>
</dbReference>
<dbReference type="InterPro" id="IPR015590">
    <property type="entry name" value="Aldehyde_DH_dom"/>
</dbReference>
<evidence type="ECO:0000256" key="4">
    <source>
        <dbReference type="RuleBase" id="RU003345"/>
    </source>
</evidence>
<evidence type="ECO:0000259" key="5">
    <source>
        <dbReference type="Pfam" id="PF00171"/>
    </source>
</evidence>
<dbReference type="SUPFAM" id="SSF53720">
    <property type="entry name" value="ALDH-like"/>
    <property type="match status" value="1"/>
</dbReference>
<proteinExistence type="inferred from homology"/>
<evidence type="ECO:0000313" key="7">
    <source>
        <dbReference type="Proteomes" id="UP001139384"/>
    </source>
</evidence>
<feature type="active site" evidence="3">
    <location>
        <position position="253"/>
    </location>
</feature>
<dbReference type="InterPro" id="IPR029510">
    <property type="entry name" value="Ald_DH_CS_GLU"/>
</dbReference>